<gene>
    <name evidence="3" type="ORF">SYV04_22020</name>
</gene>
<proteinExistence type="predicted"/>
<evidence type="ECO:0000256" key="1">
    <source>
        <dbReference type="SAM" id="Coils"/>
    </source>
</evidence>
<evidence type="ECO:0000313" key="3">
    <source>
        <dbReference type="EMBL" id="MDY7229106.1"/>
    </source>
</evidence>
<feature type="coiled-coil region" evidence="1">
    <location>
        <begin position="4"/>
        <end position="34"/>
    </location>
</feature>
<organism evidence="3 4">
    <name type="scientific">Hyalangium rubrum</name>
    <dbReference type="NCBI Taxonomy" id="3103134"/>
    <lineage>
        <taxon>Bacteria</taxon>
        <taxon>Pseudomonadati</taxon>
        <taxon>Myxococcota</taxon>
        <taxon>Myxococcia</taxon>
        <taxon>Myxococcales</taxon>
        <taxon>Cystobacterineae</taxon>
        <taxon>Archangiaceae</taxon>
        <taxon>Hyalangium</taxon>
    </lineage>
</organism>
<dbReference type="Gene3D" id="1.20.120.520">
    <property type="entry name" value="nmb1532 protein domain like"/>
    <property type="match status" value="1"/>
</dbReference>
<evidence type="ECO:0000259" key="2">
    <source>
        <dbReference type="Pfam" id="PF01814"/>
    </source>
</evidence>
<evidence type="ECO:0000313" key="4">
    <source>
        <dbReference type="Proteomes" id="UP001291309"/>
    </source>
</evidence>
<dbReference type="EMBL" id="JAXIVS010000007">
    <property type="protein sequence ID" value="MDY7229106.1"/>
    <property type="molecule type" value="Genomic_DNA"/>
</dbReference>
<keyword evidence="4" id="KW-1185">Reference proteome</keyword>
<dbReference type="Proteomes" id="UP001291309">
    <property type="component" value="Unassembled WGS sequence"/>
</dbReference>
<name>A0ABU5H738_9BACT</name>
<keyword evidence="1" id="KW-0175">Coiled coil</keyword>
<reference evidence="3 4" key="1">
    <citation type="submission" date="2023-12" db="EMBL/GenBank/DDBJ databases">
        <title>the genome sequence of Hyalangium sp. s54d21.</title>
        <authorList>
            <person name="Zhang X."/>
        </authorList>
    </citation>
    <scope>NUCLEOTIDE SEQUENCE [LARGE SCALE GENOMIC DNA]</scope>
    <source>
        <strain evidence="4">s54d21</strain>
    </source>
</reference>
<accession>A0ABU5H738</accession>
<protein>
    <submittedName>
        <fullName evidence="3">Hemerythrin domain-containing protein</fullName>
    </submittedName>
</protein>
<dbReference type="Pfam" id="PF01814">
    <property type="entry name" value="Hemerythrin"/>
    <property type="match status" value="1"/>
</dbReference>
<feature type="domain" description="Hemerythrin-like" evidence="2">
    <location>
        <begin position="3"/>
        <end position="118"/>
    </location>
</feature>
<dbReference type="PANTHER" id="PTHR35585:SF1">
    <property type="entry name" value="HHE DOMAIN PROTEIN (AFU_ORTHOLOGUE AFUA_4G00730)"/>
    <property type="match status" value="1"/>
</dbReference>
<dbReference type="InterPro" id="IPR012312">
    <property type="entry name" value="Hemerythrin-like"/>
</dbReference>
<sequence>MNAIELLKEQHDEVNKLFKRYEKLADSADEERRELFIQIADRLSAHATIEEQYFYPASKSARTEDQLLEAVEEHLAVKRLIADLLDMEPSDENFDAKMKVLMENVEHHVEEEEKELFKDVKKILSEDQLLALGVQMKAEFDELMEAEPRNEVPMQTDTAAPI</sequence>
<dbReference type="RefSeq" id="WP_321547827.1">
    <property type="nucleotide sequence ID" value="NZ_JAXIVS010000007.1"/>
</dbReference>
<dbReference type="PANTHER" id="PTHR35585">
    <property type="entry name" value="HHE DOMAIN PROTEIN (AFU_ORTHOLOGUE AFUA_4G00730)"/>
    <property type="match status" value="1"/>
</dbReference>
<comment type="caution">
    <text evidence="3">The sequence shown here is derived from an EMBL/GenBank/DDBJ whole genome shotgun (WGS) entry which is preliminary data.</text>
</comment>